<evidence type="ECO:0000256" key="12">
    <source>
        <dbReference type="RuleBase" id="RU003615"/>
    </source>
</evidence>
<dbReference type="GO" id="GO:0046872">
    <property type="term" value="F:metal ion binding"/>
    <property type="evidence" value="ECO:0007669"/>
    <property type="project" value="UniProtKB-KW"/>
</dbReference>
<evidence type="ECO:0000256" key="8">
    <source>
        <dbReference type="ARBA" id="ARBA00022837"/>
    </source>
</evidence>
<dbReference type="InterPro" id="IPR006046">
    <property type="entry name" value="Alpha_amylase"/>
</dbReference>
<keyword evidence="9" id="KW-0868">Chloride</keyword>
<comment type="catalytic activity">
    <reaction evidence="1 13">
        <text>Endohydrolysis of (1-&gt;4)-alpha-D-glucosidic linkages in polysaccharides containing three or more (1-&gt;4)-alpha-linked D-glucose units.</text>
        <dbReference type="EC" id="3.2.1.1"/>
    </reaction>
</comment>
<keyword evidence="6" id="KW-0479">Metal-binding</keyword>
<keyword evidence="18" id="KW-1185">Reference proteome</keyword>
<reference evidence="17" key="2">
    <citation type="submission" date="2021-01" db="UniProtKB">
        <authorList>
            <consortium name="EnsemblMetazoa"/>
        </authorList>
    </citation>
    <scope>IDENTIFICATION</scope>
</reference>
<dbReference type="PANTHER" id="PTHR43447">
    <property type="entry name" value="ALPHA-AMYLASE"/>
    <property type="match status" value="1"/>
</dbReference>
<protein>
    <recommendedName>
        <fullName evidence="5 13">Alpha-amylase</fullName>
        <ecNumber evidence="5 13">3.2.1.1</ecNumber>
    </recommendedName>
</protein>
<dbReference type="FunCoup" id="A0A7M7TH95">
    <property type="interactions" value="235"/>
</dbReference>
<dbReference type="Proteomes" id="UP000007110">
    <property type="component" value="Unassembled WGS sequence"/>
</dbReference>
<dbReference type="SUPFAM" id="SSF51011">
    <property type="entry name" value="Glycosyl hydrolase domain"/>
    <property type="match status" value="1"/>
</dbReference>
<dbReference type="RefSeq" id="XP_794418.4">
    <property type="nucleotide sequence ID" value="XM_789325.5"/>
</dbReference>
<dbReference type="SMART" id="SM00642">
    <property type="entry name" value="Aamy"/>
    <property type="match status" value="1"/>
</dbReference>
<evidence type="ECO:0000259" key="15">
    <source>
        <dbReference type="SMART" id="SM00632"/>
    </source>
</evidence>
<evidence type="ECO:0000259" key="16">
    <source>
        <dbReference type="SMART" id="SM00642"/>
    </source>
</evidence>
<evidence type="ECO:0000256" key="10">
    <source>
        <dbReference type="ARBA" id="ARBA00023277"/>
    </source>
</evidence>
<evidence type="ECO:0000256" key="6">
    <source>
        <dbReference type="ARBA" id="ARBA00022723"/>
    </source>
</evidence>
<evidence type="ECO:0000256" key="11">
    <source>
        <dbReference type="ARBA" id="ARBA00023295"/>
    </source>
</evidence>
<sequence length="494" mass="55140">MLRLVVLLVAAVGAQAGLSDPNFVGDRSVIVHLFEWKWPDIANECESFLGPYGFAGVQVSPPNEHKYIVDSNNKFPWWQRYQPVDYRINSRSGQEQEFKDMVDRCNRVGVRIYVDAVINHMANDNSYYFKDVPYHWDNFNVPNGNCKRAGGQIKDYNNADEVRYCNLNGLDDLDFSREDTTNHVVNYLNKLLSFGVAGFRIDAAKHMHPLEIQKIVNSLLDCTFGDRPYIYQEVIAVSQDEPISSSEYTGNGDVTEFKFCLKMAELANGKTALKYFQNFGEPWGLLGSSQALVFVDNHDNQRGHGGGGSLVHFNQGAAYKKATAFALAWNYGTARIMSSYKFSNPDQGPPSGDWGNTLSPQFNHDSSCMGDWVCEHRWKQIRNMACFRNAAGSAPVANWDAPSDNFISFSRGNRAFFALSNESYDKCSWQQTGLPEGTYCDLIGGDPTNDGCTGEQIRVYRDGKAEICLKAGEDSMVALTSRHTAGSGGGSCKW</sequence>
<dbReference type="GeneID" id="589690"/>
<organism evidence="17 18">
    <name type="scientific">Strongylocentrotus purpuratus</name>
    <name type="common">Purple sea urchin</name>
    <dbReference type="NCBI Taxonomy" id="7668"/>
    <lineage>
        <taxon>Eukaryota</taxon>
        <taxon>Metazoa</taxon>
        <taxon>Echinodermata</taxon>
        <taxon>Eleutherozoa</taxon>
        <taxon>Echinozoa</taxon>
        <taxon>Echinoidea</taxon>
        <taxon>Euechinoidea</taxon>
        <taxon>Echinacea</taxon>
        <taxon>Camarodonta</taxon>
        <taxon>Echinidea</taxon>
        <taxon>Strongylocentrotidae</taxon>
        <taxon>Strongylocentrotus</taxon>
    </lineage>
</organism>
<dbReference type="Pfam" id="PF02806">
    <property type="entry name" value="Alpha-amylase_C"/>
    <property type="match status" value="1"/>
</dbReference>
<dbReference type="Gene3D" id="3.20.20.80">
    <property type="entry name" value="Glycosidases"/>
    <property type="match status" value="1"/>
</dbReference>
<keyword evidence="11 13" id="KW-0326">Glycosidase</keyword>
<proteinExistence type="inferred from homology"/>
<feature type="chain" id="PRO_5029850438" description="Alpha-amylase" evidence="14">
    <location>
        <begin position="17"/>
        <end position="494"/>
    </location>
</feature>
<evidence type="ECO:0000256" key="14">
    <source>
        <dbReference type="SAM" id="SignalP"/>
    </source>
</evidence>
<keyword evidence="10 13" id="KW-0119">Carbohydrate metabolism</keyword>
<dbReference type="InterPro" id="IPR006047">
    <property type="entry name" value="GH13_cat_dom"/>
</dbReference>
<reference evidence="18" key="1">
    <citation type="submission" date="2015-02" db="EMBL/GenBank/DDBJ databases">
        <title>Genome sequencing for Strongylocentrotus purpuratus.</title>
        <authorList>
            <person name="Murali S."/>
            <person name="Liu Y."/>
            <person name="Vee V."/>
            <person name="English A."/>
            <person name="Wang M."/>
            <person name="Skinner E."/>
            <person name="Han Y."/>
            <person name="Muzny D.M."/>
            <person name="Worley K.C."/>
            <person name="Gibbs R.A."/>
        </authorList>
    </citation>
    <scope>NUCLEOTIDE SEQUENCE</scope>
</reference>
<dbReference type="CDD" id="cd11317">
    <property type="entry name" value="AmyAc_bac_euk_AmyA"/>
    <property type="match status" value="1"/>
</dbReference>
<keyword evidence="8" id="KW-0106">Calcium</keyword>
<dbReference type="SUPFAM" id="SSF51445">
    <property type="entry name" value="(Trans)glycosidases"/>
    <property type="match status" value="1"/>
</dbReference>
<feature type="domain" description="Glycosyl hydrolase family 13 catalytic" evidence="16">
    <location>
        <begin position="28"/>
        <end position="388"/>
    </location>
</feature>
<dbReference type="OMA" id="PDIANEC"/>
<dbReference type="GO" id="GO:0004556">
    <property type="term" value="F:alpha-amylase activity"/>
    <property type="evidence" value="ECO:0000318"/>
    <property type="project" value="GO_Central"/>
</dbReference>
<name>A0A7M7TH95_STRPU</name>
<dbReference type="InParanoid" id="A0A7M7TH95"/>
<feature type="signal peptide" evidence="14">
    <location>
        <begin position="1"/>
        <end position="16"/>
    </location>
</feature>
<comment type="cofactor">
    <cofactor evidence="3">
        <name>chloride</name>
        <dbReference type="ChEBI" id="CHEBI:17996"/>
    </cofactor>
</comment>
<dbReference type="InterPro" id="IPR006048">
    <property type="entry name" value="A-amylase/branching_C"/>
</dbReference>
<evidence type="ECO:0000256" key="9">
    <source>
        <dbReference type="ARBA" id="ARBA00023214"/>
    </source>
</evidence>
<feature type="domain" description="Alpha-amylase C-terminal" evidence="15">
    <location>
        <begin position="397"/>
        <end position="484"/>
    </location>
</feature>
<dbReference type="PRINTS" id="PR00110">
    <property type="entry name" value="ALPHAAMYLASE"/>
</dbReference>
<evidence type="ECO:0000313" key="18">
    <source>
        <dbReference type="Proteomes" id="UP000007110"/>
    </source>
</evidence>
<dbReference type="OrthoDB" id="550577at2759"/>
<dbReference type="KEGG" id="spu:589690"/>
<evidence type="ECO:0000256" key="13">
    <source>
        <dbReference type="RuleBase" id="RU361134"/>
    </source>
</evidence>
<keyword evidence="14" id="KW-0732">Signal</keyword>
<evidence type="ECO:0000256" key="1">
    <source>
        <dbReference type="ARBA" id="ARBA00000548"/>
    </source>
</evidence>
<dbReference type="Gene3D" id="2.60.40.1180">
    <property type="entry name" value="Golgi alpha-mannosidase II"/>
    <property type="match status" value="1"/>
</dbReference>
<dbReference type="GO" id="GO:0005975">
    <property type="term" value="P:carbohydrate metabolic process"/>
    <property type="evidence" value="ECO:0000318"/>
    <property type="project" value="GO_Central"/>
</dbReference>
<evidence type="ECO:0000256" key="4">
    <source>
        <dbReference type="ARBA" id="ARBA00008061"/>
    </source>
</evidence>
<evidence type="ECO:0000256" key="3">
    <source>
        <dbReference type="ARBA" id="ARBA00001923"/>
    </source>
</evidence>
<dbReference type="InterPro" id="IPR031319">
    <property type="entry name" value="A-amylase_C"/>
</dbReference>
<evidence type="ECO:0000256" key="7">
    <source>
        <dbReference type="ARBA" id="ARBA00022801"/>
    </source>
</evidence>
<dbReference type="GO" id="GO:0005615">
    <property type="term" value="C:extracellular space"/>
    <property type="evidence" value="ECO:0000318"/>
    <property type="project" value="GO_Central"/>
</dbReference>
<dbReference type="EC" id="3.2.1.1" evidence="5 13"/>
<evidence type="ECO:0000256" key="2">
    <source>
        <dbReference type="ARBA" id="ARBA00001913"/>
    </source>
</evidence>
<dbReference type="AlphaFoldDB" id="A0A7M7TH95"/>
<dbReference type="InterPro" id="IPR017853">
    <property type="entry name" value="GH"/>
</dbReference>
<dbReference type="EnsemblMetazoa" id="XM_789325">
    <property type="protein sequence ID" value="XP_794418"/>
    <property type="gene ID" value="LOC589690"/>
</dbReference>
<accession>A0A7M7TH95</accession>
<comment type="similarity">
    <text evidence="4 12">Belongs to the glycosyl hydrolase 13 family.</text>
</comment>
<comment type="cofactor">
    <cofactor evidence="2">
        <name>Ca(2+)</name>
        <dbReference type="ChEBI" id="CHEBI:29108"/>
    </cofactor>
</comment>
<keyword evidence="7 13" id="KW-0378">Hydrolase</keyword>
<dbReference type="InterPro" id="IPR013780">
    <property type="entry name" value="Glyco_hydro_b"/>
</dbReference>
<dbReference type="Pfam" id="PF00128">
    <property type="entry name" value="Alpha-amylase"/>
    <property type="match status" value="1"/>
</dbReference>
<evidence type="ECO:0000256" key="5">
    <source>
        <dbReference type="ARBA" id="ARBA00012595"/>
    </source>
</evidence>
<dbReference type="SMART" id="SM00632">
    <property type="entry name" value="Aamy_C"/>
    <property type="match status" value="1"/>
</dbReference>
<evidence type="ECO:0000313" key="17">
    <source>
        <dbReference type="EnsemblMetazoa" id="XP_794418"/>
    </source>
</evidence>